<accession>A0ABR0SJ27</accession>
<keyword evidence="2" id="KW-0479">Metal-binding</keyword>
<keyword evidence="5" id="KW-0408">Iron</keyword>
<feature type="domain" description="Prolyl 4-hydroxylase alpha subunit" evidence="6">
    <location>
        <begin position="53"/>
        <end position="255"/>
    </location>
</feature>
<reference evidence="7 8" key="1">
    <citation type="submission" date="2024-01" db="EMBL/GenBank/DDBJ databases">
        <title>Complete genome of Cladobotryum mycophilum ATHUM6906.</title>
        <authorList>
            <person name="Christinaki A.C."/>
            <person name="Myridakis A.I."/>
            <person name="Kouvelis V.N."/>
        </authorList>
    </citation>
    <scope>NUCLEOTIDE SEQUENCE [LARGE SCALE GENOMIC DNA]</scope>
    <source>
        <strain evidence="7 8">ATHUM6906</strain>
    </source>
</reference>
<evidence type="ECO:0000313" key="8">
    <source>
        <dbReference type="Proteomes" id="UP001338125"/>
    </source>
</evidence>
<evidence type="ECO:0000259" key="6">
    <source>
        <dbReference type="SMART" id="SM00702"/>
    </source>
</evidence>
<dbReference type="PANTHER" id="PTHR10869:SF241">
    <property type="entry name" value="FE2OG DIOXYGENASE DOMAIN-CONTAINING PROTEIN"/>
    <property type="match status" value="1"/>
</dbReference>
<comment type="cofactor">
    <cofactor evidence="1">
        <name>L-ascorbate</name>
        <dbReference type="ChEBI" id="CHEBI:38290"/>
    </cofactor>
</comment>
<dbReference type="InterPro" id="IPR044862">
    <property type="entry name" value="Pro_4_hyd_alph_FE2OG_OXY"/>
</dbReference>
<dbReference type="InterPro" id="IPR006620">
    <property type="entry name" value="Pro_4_hyd_alph"/>
</dbReference>
<organism evidence="7 8">
    <name type="scientific">Cladobotryum mycophilum</name>
    <dbReference type="NCBI Taxonomy" id="491253"/>
    <lineage>
        <taxon>Eukaryota</taxon>
        <taxon>Fungi</taxon>
        <taxon>Dikarya</taxon>
        <taxon>Ascomycota</taxon>
        <taxon>Pezizomycotina</taxon>
        <taxon>Sordariomycetes</taxon>
        <taxon>Hypocreomycetidae</taxon>
        <taxon>Hypocreales</taxon>
        <taxon>Hypocreaceae</taxon>
        <taxon>Cladobotryum</taxon>
    </lineage>
</organism>
<evidence type="ECO:0000256" key="4">
    <source>
        <dbReference type="ARBA" id="ARBA00023002"/>
    </source>
</evidence>
<dbReference type="Proteomes" id="UP001338125">
    <property type="component" value="Unassembled WGS sequence"/>
</dbReference>
<dbReference type="Pfam" id="PF13640">
    <property type="entry name" value="2OG-FeII_Oxy_3"/>
    <property type="match status" value="1"/>
</dbReference>
<protein>
    <recommendedName>
        <fullName evidence="6">Prolyl 4-hydroxylase alpha subunit domain-containing protein</fullName>
    </recommendedName>
</protein>
<proteinExistence type="predicted"/>
<comment type="caution">
    <text evidence="7">The sequence shown here is derived from an EMBL/GenBank/DDBJ whole genome shotgun (WGS) entry which is preliminary data.</text>
</comment>
<gene>
    <name evidence="7" type="ORF">PT974_05571</name>
</gene>
<dbReference type="Gene3D" id="2.60.120.620">
    <property type="entry name" value="q2cbj1_9rhob like domain"/>
    <property type="match status" value="1"/>
</dbReference>
<dbReference type="SMART" id="SM00702">
    <property type="entry name" value="P4Hc"/>
    <property type="match status" value="1"/>
</dbReference>
<evidence type="ECO:0000256" key="1">
    <source>
        <dbReference type="ARBA" id="ARBA00001961"/>
    </source>
</evidence>
<dbReference type="SUPFAM" id="SSF51197">
    <property type="entry name" value="Clavaminate synthase-like"/>
    <property type="match status" value="1"/>
</dbReference>
<keyword evidence="8" id="KW-1185">Reference proteome</keyword>
<name>A0ABR0SJ27_9HYPO</name>
<dbReference type="EMBL" id="JAVFKD010000012">
    <property type="protein sequence ID" value="KAK5992171.1"/>
    <property type="molecule type" value="Genomic_DNA"/>
</dbReference>
<evidence type="ECO:0000313" key="7">
    <source>
        <dbReference type="EMBL" id="KAK5992171.1"/>
    </source>
</evidence>
<dbReference type="PANTHER" id="PTHR10869">
    <property type="entry name" value="PROLYL 4-HYDROXYLASE ALPHA SUBUNIT"/>
    <property type="match status" value="1"/>
</dbReference>
<keyword evidence="4" id="KW-0560">Oxidoreductase</keyword>
<evidence type="ECO:0000256" key="5">
    <source>
        <dbReference type="ARBA" id="ARBA00023004"/>
    </source>
</evidence>
<dbReference type="InterPro" id="IPR045054">
    <property type="entry name" value="P4HA-like"/>
</dbReference>
<evidence type="ECO:0000256" key="3">
    <source>
        <dbReference type="ARBA" id="ARBA00022964"/>
    </source>
</evidence>
<keyword evidence="3" id="KW-0223">Dioxygenase</keyword>
<evidence type="ECO:0000256" key="2">
    <source>
        <dbReference type="ARBA" id="ARBA00022723"/>
    </source>
</evidence>
<sequence>MASRSASSGILRTSYTSNPVDLPDSFLKGPPAKPITFTPVPFATSQVKEFAGRTAFMLDNVLSLEECNQLIALAEESSPVQPGESPWKPALVSLGPGLEAAAPDYRNSDRIIWDRQDVVDRLWERCIQAEGVEKTLANVPNSKFIKRGRWQFRCLNERMRFLKYTPGMFFKPHCDGAYCTSIGGKTVETHYTLHLYLNDEGLVGGATGFLSFDRKRRYDVNPKAGSVLIFQHDHLFHEGAPVQEGVKYTMRTDIMYQWEEGRK</sequence>